<evidence type="ECO:0000313" key="1">
    <source>
        <dbReference type="EMBL" id="NNH67799.1"/>
    </source>
</evidence>
<name>A0A7Y2RB92_9HYPH</name>
<sequence>MTALNKICIRYSPLSNRILIARFGKDPECALETRDGMNDFLQSLVQYAFDGDMPHEGEAAEVNFGGGNEQFVLTLRRKATLSANEESAA</sequence>
<evidence type="ECO:0000313" key="2">
    <source>
        <dbReference type="Proteomes" id="UP000530654"/>
    </source>
</evidence>
<proteinExistence type="predicted"/>
<dbReference type="RefSeq" id="WP_170282862.1">
    <property type="nucleotide sequence ID" value="NZ_JABEQY010000047.1"/>
</dbReference>
<reference evidence="1 2" key="1">
    <citation type="submission" date="2020-04" db="EMBL/GenBank/DDBJ databases">
        <title>Rhizobium bacterial biofertilizers improve the content of phenolic compounds of Lactuca sativa L. under non-saline and saline-stress conditions.</title>
        <authorList>
            <person name="Ayuso-Calles M."/>
            <person name="Garcia-Estevez I."/>
            <person name="Jimenez-Gomez A."/>
            <person name="Flores-Felix J.D."/>
            <person name="Escribano-Bailon M."/>
            <person name="Rivas R."/>
        </authorList>
    </citation>
    <scope>NUCLEOTIDE SEQUENCE [LARGE SCALE GENOMIC DNA]</scope>
    <source>
        <strain evidence="1 2">GPTR02</strain>
    </source>
</reference>
<accession>A0A7Y2RB92</accession>
<organism evidence="1 2">
    <name type="scientific">Rhizobium laguerreae</name>
    <dbReference type="NCBI Taxonomy" id="1076926"/>
    <lineage>
        <taxon>Bacteria</taxon>
        <taxon>Pseudomonadati</taxon>
        <taxon>Pseudomonadota</taxon>
        <taxon>Alphaproteobacteria</taxon>
        <taxon>Hyphomicrobiales</taxon>
        <taxon>Rhizobiaceae</taxon>
        <taxon>Rhizobium/Agrobacterium group</taxon>
        <taxon>Rhizobium</taxon>
    </lineage>
</organism>
<comment type="caution">
    <text evidence="1">The sequence shown here is derived from an EMBL/GenBank/DDBJ whole genome shotgun (WGS) entry which is preliminary data.</text>
</comment>
<protein>
    <submittedName>
        <fullName evidence="1">Uncharacterized protein</fullName>
    </submittedName>
</protein>
<dbReference type="EMBL" id="JABEQY010000047">
    <property type="protein sequence ID" value="NNH67799.1"/>
    <property type="molecule type" value="Genomic_DNA"/>
</dbReference>
<dbReference type="Proteomes" id="UP000530654">
    <property type="component" value="Unassembled WGS sequence"/>
</dbReference>
<gene>
    <name evidence="1" type="ORF">HLI17_31865</name>
</gene>
<dbReference type="AlphaFoldDB" id="A0A7Y2RB92"/>